<keyword evidence="1" id="KW-0418">Kinase</keyword>
<dbReference type="EMBL" id="CM045758">
    <property type="protein sequence ID" value="KAI8031366.1"/>
    <property type="molecule type" value="Genomic_DNA"/>
</dbReference>
<protein>
    <submittedName>
        <fullName evidence="1">MDIS1-interacting receptor like kinase 2</fullName>
    </submittedName>
</protein>
<keyword evidence="2" id="KW-1185">Reference proteome</keyword>
<accession>A0ACC0J1J1</accession>
<dbReference type="Proteomes" id="UP001060215">
    <property type="component" value="Chromosome 1"/>
</dbReference>
<organism evidence="1 2">
    <name type="scientific">Camellia lanceoleosa</name>
    <dbReference type="NCBI Taxonomy" id="1840588"/>
    <lineage>
        <taxon>Eukaryota</taxon>
        <taxon>Viridiplantae</taxon>
        <taxon>Streptophyta</taxon>
        <taxon>Embryophyta</taxon>
        <taxon>Tracheophyta</taxon>
        <taxon>Spermatophyta</taxon>
        <taxon>Magnoliopsida</taxon>
        <taxon>eudicotyledons</taxon>
        <taxon>Gunneridae</taxon>
        <taxon>Pentapetalae</taxon>
        <taxon>asterids</taxon>
        <taxon>Ericales</taxon>
        <taxon>Theaceae</taxon>
        <taxon>Camellia</taxon>
    </lineage>
</organism>
<evidence type="ECO:0000313" key="2">
    <source>
        <dbReference type="Proteomes" id="UP001060215"/>
    </source>
</evidence>
<name>A0ACC0J1J1_9ERIC</name>
<reference evidence="1 2" key="1">
    <citation type="journal article" date="2022" name="Plant J.">
        <title>Chromosome-level genome of Camellia lanceoleosa provides a valuable resource for understanding genome evolution and self-incompatibility.</title>
        <authorList>
            <person name="Gong W."/>
            <person name="Xiao S."/>
            <person name="Wang L."/>
            <person name="Liao Z."/>
            <person name="Chang Y."/>
            <person name="Mo W."/>
            <person name="Hu G."/>
            <person name="Li W."/>
            <person name="Zhao G."/>
            <person name="Zhu H."/>
            <person name="Hu X."/>
            <person name="Ji K."/>
            <person name="Xiang X."/>
            <person name="Song Q."/>
            <person name="Yuan D."/>
            <person name="Jin S."/>
            <person name="Zhang L."/>
        </authorList>
    </citation>
    <scope>NUCLEOTIDE SEQUENCE [LARGE SCALE GENOMIC DNA]</scope>
    <source>
        <strain evidence="1">SQ_2022a</strain>
    </source>
</reference>
<comment type="caution">
    <text evidence="1">The sequence shown here is derived from an EMBL/GenBank/DDBJ whole genome shotgun (WGS) entry which is preliminary data.</text>
</comment>
<sequence length="224" mass="24942">MEAKALRISGWWSGNISSANHCELEGITCNEARSVTRIGLHLSYTYLSRKLEYMNWTSLPNLEFLNLSHCFLAGIISDNIGSLSKLTSLDLSSNSQLEELAYTMVVTKKSEVYSFGVVALETIMGKHPRELLSSLASLSAQNIMLSDVLDSRLPYPTNPTVIRNIVLAAALGFACVHSEPRSRPTMLFVSQELLVCKKTLATPFRVISLQQILNPEMDFTRIKK</sequence>
<keyword evidence="1" id="KW-0808">Transferase</keyword>
<keyword evidence="1" id="KW-0675">Receptor</keyword>
<gene>
    <name evidence="1" type="ORF">LOK49_LG01G03832</name>
</gene>
<evidence type="ECO:0000313" key="1">
    <source>
        <dbReference type="EMBL" id="KAI8031366.1"/>
    </source>
</evidence>
<proteinExistence type="predicted"/>